<organism evidence="1 2">
    <name type="scientific">Methylobacterium longum</name>
    <dbReference type="NCBI Taxonomy" id="767694"/>
    <lineage>
        <taxon>Bacteria</taxon>
        <taxon>Pseudomonadati</taxon>
        <taxon>Pseudomonadota</taxon>
        <taxon>Alphaproteobacteria</taxon>
        <taxon>Hyphomicrobiales</taxon>
        <taxon>Methylobacteriaceae</taxon>
        <taxon>Methylobacterium</taxon>
    </lineage>
</organism>
<evidence type="ECO:0008006" key="3">
    <source>
        <dbReference type="Google" id="ProtNLM"/>
    </source>
</evidence>
<keyword evidence="2" id="KW-1185">Reference proteome</keyword>
<sequence length="132" mass="14658">MRRSVADPFYPAARRIGHRSIMRMPVFSLSATLVLMPPPVVSGPMAAPVDPRVLQSAWHRCLREAYAHQPAGQSRAGNERNALDECKPREDALVAALMSGHRPDDARSGTLWARTWAAFVEPLTAWFGALRR</sequence>
<evidence type="ECO:0000313" key="1">
    <source>
        <dbReference type="EMBL" id="MDN3574715.1"/>
    </source>
</evidence>
<dbReference type="RefSeq" id="WP_238290885.1">
    <property type="nucleotide sequence ID" value="NZ_BPQS01000029.1"/>
</dbReference>
<accession>A0ABT8AZ45</accession>
<gene>
    <name evidence="1" type="ORF">QWZ18_29490</name>
</gene>
<reference evidence="2" key="1">
    <citation type="journal article" date="2019" name="Int. J. Syst. Evol. Microbiol.">
        <title>The Global Catalogue of Microorganisms (GCM) 10K type strain sequencing project: providing services to taxonomists for standard genome sequencing and annotation.</title>
        <authorList>
            <consortium name="The Broad Institute Genomics Platform"/>
            <consortium name="The Broad Institute Genome Sequencing Center for Infectious Disease"/>
            <person name="Wu L."/>
            <person name="Ma J."/>
        </authorList>
    </citation>
    <scope>NUCLEOTIDE SEQUENCE [LARGE SCALE GENOMIC DNA]</scope>
    <source>
        <strain evidence="2">CECT 7806</strain>
    </source>
</reference>
<proteinExistence type="predicted"/>
<evidence type="ECO:0000313" key="2">
    <source>
        <dbReference type="Proteomes" id="UP001244297"/>
    </source>
</evidence>
<name>A0ABT8AZ45_9HYPH</name>
<comment type="caution">
    <text evidence="1">The sequence shown here is derived from an EMBL/GenBank/DDBJ whole genome shotgun (WGS) entry which is preliminary data.</text>
</comment>
<dbReference type="EMBL" id="JAUFPT010000114">
    <property type="protein sequence ID" value="MDN3574715.1"/>
    <property type="molecule type" value="Genomic_DNA"/>
</dbReference>
<protein>
    <recommendedName>
        <fullName evidence="3">Secreted protein</fullName>
    </recommendedName>
</protein>
<dbReference type="Proteomes" id="UP001244297">
    <property type="component" value="Unassembled WGS sequence"/>
</dbReference>